<accession>A0ABQ8MLP5</accession>
<protein>
    <submittedName>
        <fullName evidence="3">CaM kinase-like vesicle-associated protein</fullName>
    </submittedName>
</protein>
<comment type="caution">
    <text evidence="3">The sequence shown here is derived from an EMBL/GenBank/DDBJ whole genome shotgun (WGS) entry which is preliminary data.</text>
</comment>
<evidence type="ECO:0000313" key="4">
    <source>
        <dbReference type="Proteomes" id="UP000830375"/>
    </source>
</evidence>
<dbReference type="Proteomes" id="UP000830375">
    <property type="component" value="Unassembled WGS sequence"/>
</dbReference>
<feature type="domain" description="Protein kinase" evidence="2">
    <location>
        <begin position="24"/>
        <end position="273"/>
    </location>
</feature>
<dbReference type="InterPro" id="IPR011009">
    <property type="entry name" value="Kinase-like_dom_sf"/>
</dbReference>
<feature type="region of interest" description="Disordered" evidence="1">
    <location>
        <begin position="298"/>
        <end position="373"/>
    </location>
</feature>
<dbReference type="Gene3D" id="1.10.510.10">
    <property type="entry name" value="Transferase(Phosphotransferase) domain 1"/>
    <property type="match status" value="1"/>
</dbReference>
<name>A0ABQ8MLP5_LABRO</name>
<keyword evidence="4" id="KW-1185">Reference proteome</keyword>
<gene>
    <name evidence="3" type="ORF">H4Q32_012361</name>
</gene>
<dbReference type="InterPro" id="IPR000719">
    <property type="entry name" value="Prot_kinase_dom"/>
</dbReference>
<dbReference type="SUPFAM" id="SSF56112">
    <property type="entry name" value="Protein kinase-like (PK-like)"/>
    <property type="match status" value="1"/>
</dbReference>
<dbReference type="Gene3D" id="3.30.200.20">
    <property type="entry name" value="Phosphorylase Kinase, domain 1"/>
    <property type="match status" value="1"/>
</dbReference>
<evidence type="ECO:0000256" key="1">
    <source>
        <dbReference type="SAM" id="MobiDB-lite"/>
    </source>
</evidence>
<evidence type="ECO:0000259" key="2">
    <source>
        <dbReference type="PROSITE" id="PS50011"/>
    </source>
</evidence>
<dbReference type="PROSITE" id="PS50011">
    <property type="entry name" value="PROTEIN_KINASE_DOM"/>
    <property type="match status" value="1"/>
</dbReference>
<dbReference type="PANTHER" id="PTHR24347">
    <property type="entry name" value="SERINE/THREONINE-PROTEIN KINASE"/>
    <property type="match status" value="1"/>
</dbReference>
<evidence type="ECO:0000313" key="3">
    <source>
        <dbReference type="EMBL" id="KAI2663760.1"/>
    </source>
</evidence>
<dbReference type="EMBL" id="JACTAM010000006">
    <property type="protein sequence ID" value="KAI2663760.1"/>
    <property type="molecule type" value="Genomic_DNA"/>
</dbReference>
<sequence length="373" mass="42302">MPFGCLTLGEKKDYNSPSEVTDKYDLGQVVKSEEFCEIFRAKDKNTLKMYTCKKFLKKDGRKVRKAAKNEILILKMVKHHNILQLVDVFETRKEYFLFLELATGREVFDWILDQGYYSERDTSNVIRQVLEAVAYLHSLHIVHRNLKLENLVYYNRLKNSKIVISDFHLAKLENAPEVVGRQRYGRPVDCWAIGVIMYILLSGNPPFYDETDDDDYDNHDKNLFRKILSGDYEFDSPYWDDISDSAKSLVACLMEVDQDQRLTAQEAINHEWISGNAASDKNIKDGKAVRVTTMMKRLRAPDQSDSGASSPAMGASGGPVTPSTTPVPLAATPVPPRTTQDHPEAQTQEASAPPRCNGEILTSQPRSGETREE</sequence>
<feature type="compositionally biased region" description="Low complexity" evidence="1">
    <location>
        <begin position="306"/>
        <end position="332"/>
    </location>
</feature>
<dbReference type="Pfam" id="PF00069">
    <property type="entry name" value="Pkinase"/>
    <property type="match status" value="1"/>
</dbReference>
<proteinExistence type="predicted"/>
<reference evidence="3 4" key="1">
    <citation type="submission" date="2022-01" db="EMBL/GenBank/DDBJ databases">
        <title>A high-quality chromosome-level genome assembly of rohu carp, Labeo rohita.</title>
        <authorList>
            <person name="Arick M.A. II"/>
            <person name="Hsu C.-Y."/>
            <person name="Magbanua Z."/>
            <person name="Pechanova O."/>
            <person name="Grover C."/>
            <person name="Miller E."/>
            <person name="Thrash A."/>
            <person name="Ezzel L."/>
            <person name="Alam S."/>
            <person name="Benzie J."/>
            <person name="Hamilton M."/>
            <person name="Karsi A."/>
            <person name="Lawrence M.L."/>
            <person name="Peterson D.G."/>
        </authorList>
    </citation>
    <scope>NUCLEOTIDE SEQUENCE [LARGE SCALE GENOMIC DNA]</scope>
    <source>
        <strain evidence="4">BAU-BD-2019</strain>
        <tissue evidence="3">Blood</tissue>
    </source>
</reference>
<organism evidence="3 4">
    <name type="scientific">Labeo rohita</name>
    <name type="common">Indian major carp</name>
    <name type="synonym">Cyprinus rohita</name>
    <dbReference type="NCBI Taxonomy" id="84645"/>
    <lineage>
        <taxon>Eukaryota</taxon>
        <taxon>Metazoa</taxon>
        <taxon>Chordata</taxon>
        <taxon>Craniata</taxon>
        <taxon>Vertebrata</taxon>
        <taxon>Euteleostomi</taxon>
        <taxon>Actinopterygii</taxon>
        <taxon>Neopterygii</taxon>
        <taxon>Teleostei</taxon>
        <taxon>Ostariophysi</taxon>
        <taxon>Cypriniformes</taxon>
        <taxon>Cyprinidae</taxon>
        <taxon>Labeoninae</taxon>
        <taxon>Labeonini</taxon>
        <taxon>Labeo</taxon>
    </lineage>
</organism>